<feature type="region of interest" description="Disordered" evidence="8">
    <location>
        <begin position="326"/>
        <end position="366"/>
    </location>
</feature>
<dbReference type="CDD" id="cd14014">
    <property type="entry name" value="STKc_PknB_like"/>
    <property type="match status" value="1"/>
</dbReference>
<dbReference type="Gene3D" id="3.30.200.20">
    <property type="entry name" value="Phosphorylase Kinase, domain 1"/>
    <property type="match status" value="1"/>
</dbReference>
<comment type="catalytic activity">
    <reaction evidence="7">
        <text>L-seryl-[protein] + ATP = O-phospho-L-seryl-[protein] + ADP + H(+)</text>
        <dbReference type="Rhea" id="RHEA:17989"/>
        <dbReference type="Rhea" id="RHEA-COMP:9863"/>
        <dbReference type="Rhea" id="RHEA-COMP:11604"/>
        <dbReference type="ChEBI" id="CHEBI:15378"/>
        <dbReference type="ChEBI" id="CHEBI:29999"/>
        <dbReference type="ChEBI" id="CHEBI:30616"/>
        <dbReference type="ChEBI" id="CHEBI:83421"/>
        <dbReference type="ChEBI" id="CHEBI:456216"/>
        <dbReference type="EC" id="2.7.11.1"/>
    </reaction>
</comment>
<feature type="transmembrane region" description="Helical" evidence="9">
    <location>
        <begin position="399"/>
        <end position="421"/>
    </location>
</feature>
<dbReference type="PANTHER" id="PTHR43289:SF34">
    <property type="entry name" value="SERINE_THREONINE-PROTEIN KINASE YBDM-RELATED"/>
    <property type="match status" value="1"/>
</dbReference>
<evidence type="ECO:0000256" key="3">
    <source>
        <dbReference type="ARBA" id="ARBA00022741"/>
    </source>
</evidence>
<dbReference type="GO" id="GO:0004674">
    <property type="term" value="F:protein serine/threonine kinase activity"/>
    <property type="evidence" value="ECO:0007669"/>
    <property type="project" value="UniProtKB-KW"/>
</dbReference>
<feature type="compositionally biased region" description="Low complexity" evidence="8">
    <location>
        <begin position="354"/>
        <end position="363"/>
    </location>
</feature>
<keyword evidence="9" id="KW-0812">Transmembrane</keyword>
<dbReference type="PANTHER" id="PTHR43289">
    <property type="entry name" value="MITOGEN-ACTIVATED PROTEIN KINASE KINASE KINASE 20-RELATED"/>
    <property type="match status" value="1"/>
</dbReference>
<dbReference type="Pfam" id="PF00069">
    <property type="entry name" value="Pkinase"/>
    <property type="match status" value="1"/>
</dbReference>
<dbReference type="PROSITE" id="PS00108">
    <property type="entry name" value="PROTEIN_KINASE_ST"/>
    <property type="match status" value="1"/>
</dbReference>
<evidence type="ECO:0000313" key="10">
    <source>
        <dbReference type="EMBL" id="AWV89028.1"/>
    </source>
</evidence>
<evidence type="ECO:0000256" key="5">
    <source>
        <dbReference type="ARBA" id="ARBA00022840"/>
    </source>
</evidence>
<keyword evidence="9" id="KW-0472">Membrane</keyword>
<protein>
    <submittedName>
        <fullName evidence="10">Uncharacterized protein</fullName>
    </submittedName>
</protein>
<dbReference type="SMART" id="SM00220">
    <property type="entry name" value="S_TKc"/>
    <property type="match status" value="1"/>
</dbReference>
<keyword evidence="4" id="KW-0418">Kinase</keyword>
<dbReference type="InterPro" id="IPR011990">
    <property type="entry name" value="TPR-like_helical_dom_sf"/>
</dbReference>
<dbReference type="Gene3D" id="1.25.40.10">
    <property type="entry name" value="Tetratricopeptide repeat domain"/>
    <property type="match status" value="1"/>
</dbReference>
<dbReference type="RefSeq" id="WP_111333194.1">
    <property type="nucleotide sequence ID" value="NZ_CP030032.1"/>
</dbReference>
<evidence type="ECO:0000256" key="8">
    <source>
        <dbReference type="SAM" id="MobiDB-lite"/>
    </source>
</evidence>
<feature type="region of interest" description="Disordered" evidence="8">
    <location>
        <begin position="1"/>
        <end position="22"/>
    </location>
</feature>
<feature type="region of interest" description="Disordered" evidence="8">
    <location>
        <begin position="534"/>
        <end position="628"/>
    </location>
</feature>
<dbReference type="InterPro" id="IPR011009">
    <property type="entry name" value="Kinase-like_dom_sf"/>
</dbReference>
<feature type="compositionally biased region" description="Basic residues" evidence="8">
    <location>
        <begin position="560"/>
        <end position="569"/>
    </location>
</feature>
<evidence type="ECO:0000256" key="6">
    <source>
        <dbReference type="ARBA" id="ARBA00047899"/>
    </source>
</evidence>
<sequence length="628" mass="68409">MSEETLDKSAPPKEAASAKKKPYDPEKLIGKTLAGRYEVEQCIGKGGMGVVYLASQTALGRKVVVKVLPRSFVDDDEAIIRFEREAQGMSRLQHPHIVAIYDFGHDENQAYICMEYVDGETLTRRMRREGAMSVQEFAQIAAQILQGIGEAHSIGLIHRDIKPSNIMLTERHGRQNYTKILDFGLAKLSAGAVDVTKEQALVGSAAYLSPEQIMGNPSDHRVDIYAMGVLFYYMLCGEKPFVSDDDITVLYQHVHAAPKPLGERLPEDHRVPDALVELVERMLAKSPDDRPADAPSILVELIEIMAETSIQLPNLAAQITTGEFARQSPLMPDSAQDSGVVLQRDRAHTPARSPSPDSSSQPQIYRHDSGLYVDSTSDLRLITEEQIAMIQKDQSAKTLRVVAVAIAIIAAGLVGAFLWLAPFKDDSAAKMESARAQLAQASAYIDEENYGRAEAILDLLEPSIEELPALSADYAASRDDLETGRLFSQAKIYEEKGEFAQALESYEKVRQKNPGNAEARAAIERIKAAQAESAKAAEAAAQPTEAPKLEQPKSPTPSAKTKRANRAPKKTQTAANASVVANPAKTPEKDDAPVDLLMPAAKKSPTPGNTSATPPKEDDNFVPLLPID</sequence>
<keyword evidence="11" id="KW-1185">Reference proteome</keyword>
<name>A0A2Z4FK27_9DELT</name>
<reference evidence="10 11" key="1">
    <citation type="submission" date="2018-06" db="EMBL/GenBank/DDBJ databases">
        <title>Lujinxingia sediminis gen. nov. sp. nov., a new facultative anaerobic member of the class Deltaproteobacteria, and proposal of Lujinxingaceae fam. nov.</title>
        <authorList>
            <person name="Guo L.-Y."/>
            <person name="Li C.-M."/>
            <person name="Wang S."/>
            <person name="Du Z.-J."/>
        </authorList>
    </citation>
    <scope>NUCLEOTIDE SEQUENCE [LARGE SCALE GENOMIC DNA]</scope>
    <source>
        <strain evidence="10 11">FA350</strain>
    </source>
</reference>
<dbReference type="Proteomes" id="UP000249799">
    <property type="component" value="Chromosome"/>
</dbReference>
<organism evidence="10 11">
    <name type="scientific">Bradymonas sediminis</name>
    <dbReference type="NCBI Taxonomy" id="1548548"/>
    <lineage>
        <taxon>Bacteria</taxon>
        <taxon>Deltaproteobacteria</taxon>
        <taxon>Bradymonadales</taxon>
        <taxon>Bradymonadaceae</taxon>
        <taxon>Bradymonas</taxon>
    </lineage>
</organism>
<evidence type="ECO:0000256" key="7">
    <source>
        <dbReference type="ARBA" id="ARBA00048679"/>
    </source>
</evidence>
<dbReference type="EMBL" id="CP030032">
    <property type="protein sequence ID" value="AWV89028.1"/>
    <property type="molecule type" value="Genomic_DNA"/>
</dbReference>
<gene>
    <name evidence="10" type="ORF">DN745_06620</name>
</gene>
<keyword evidence="9" id="KW-1133">Transmembrane helix</keyword>
<dbReference type="OrthoDB" id="5484737at2"/>
<dbReference type="PROSITE" id="PS50005">
    <property type="entry name" value="TPR"/>
    <property type="match status" value="1"/>
</dbReference>
<dbReference type="InterPro" id="IPR008271">
    <property type="entry name" value="Ser/Thr_kinase_AS"/>
</dbReference>
<dbReference type="FunFam" id="3.30.200.20:FF:000035">
    <property type="entry name" value="Serine/threonine protein kinase Stk1"/>
    <property type="match status" value="1"/>
</dbReference>
<keyword evidence="3" id="KW-0547">Nucleotide-binding</keyword>
<feature type="compositionally biased region" description="Basic and acidic residues" evidence="8">
    <location>
        <begin position="1"/>
        <end position="11"/>
    </location>
</feature>
<dbReference type="AlphaFoldDB" id="A0A2Z4FK27"/>
<feature type="compositionally biased region" description="Low complexity" evidence="8">
    <location>
        <begin position="534"/>
        <end position="546"/>
    </location>
</feature>
<dbReference type="KEGG" id="bsed:DN745_06620"/>
<keyword evidence="1" id="KW-0723">Serine/threonine-protein kinase</keyword>
<evidence type="ECO:0000256" key="1">
    <source>
        <dbReference type="ARBA" id="ARBA00022527"/>
    </source>
</evidence>
<evidence type="ECO:0000256" key="4">
    <source>
        <dbReference type="ARBA" id="ARBA00022777"/>
    </source>
</evidence>
<evidence type="ECO:0000256" key="2">
    <source>
        <dbReference type="ARBA" id="ARBA00022679"/>
    </source>
</evidence>
<comment type="catalytic activity">
    <reaction evidence="6">
        <text>L-threonyl-[protein] + ATP = O-phospho-L-threonyl-[protein] + ADP + H(+)</text>
        <dbReference type="Rhea" id="RHEA:46608"/>
        <dbReference type="Rhea" id="RHEA-COMP:11060"/>
        <dbReference type="Rhea" id="RHEA-COMP:11605"/>
        <dbReference type="ChEBI" id="CHEBI:15378"/>
        <dbReference type="ChEBI" id="CHEBI:30013"/>
        <dbReference type="ChEBI" id="CHEBI:30616"/>
        <dbReference type="ChEBI" id="CHEBI:61977"/>
        <dbReference type="ChEBI" id="CHEBI:456216"/>
        <dbReference type="EC" id="2.7.11.1"/>
    </reaction>
</comment>
<dbReference type="PROSITE" id="PS00107">
    <property type="entry name" value="PROTEIN_KINASE_ATP"/>
    <property type="match status" value="1"/>
</dbReference>
<dbReference type="GO" id="GO:0005524">
    <property type="term" value="F:ATP binding"/>
    <property type="evidence" value="ECO:0007669"/>
    <property type="project" value="UniProtKB-UniRule"/>
</dbReference>
<keyword evidence="2" id="KW-0808">Transferase</keyword>
<proteinExistence type="predicted"/>
<evidence type="ECO:0000313" key="11">
    <source>
        <dbReference type="Proteomes" id="UP000249799"/>
    </source>
</evidence>
<dbReference type="SUPFAM" id="SSF56112">
    <property type="entry name" value="Protein kinase-like (PK-like)"/>
    <property type="match status" value="1"/>
</dbReference>
<evidence type="ECO:0000256" key="9">
    <source>
        <dbReference type="SAM" id="Phobius"/>
    </source>
</evidence>
<dbReference type="InterPro" id="IPR017441">
    <property type="entry name" value="Protein_kinase_ATP_BS"/>
</dbReference>
<dbReference type="InterPro" id="IPR019734">
    <property type="entry name" value="TPR_rpt"/>
</dbReference>
<dbReference type="InterPro" id="IPR000719">
    <property type="entry name" value="Prot_kinase_dom"/>
</dbReference>
<accession>A0A2Z4FK27</accession>
<dbReference type="SUPFAM" id="SSF48452">
    <property type="entry name" value="TPR-like"/>
    <property type="match status" value="1"/>
</dbReference>
<dbReference type="PROSITE" id="PS50011">
    <property type="entry name" value="PROTEIN_KINASE_DOM"/>
    <property type="match status" value="1"/>
</dbReference>
<dbReference type="Gene3D" id="1.10.510.10">
    <property type="entry name" value="Transferase(Phosphotransferase) domain 1"/>
    <property type="match status" value="1"/>
</dbReference>
<keyword evidence="5" id="KW-0067">ATP-binding</keyword>